<dbReference type="KEGG" id="rva:Rvan_1317"/>
<evidence type="ECO:0000313" key="3">
    <source>
        <dbReference type="EMBL" id="ADP70579.1"/>
    </source>
</evidence>
<keyword evidence="2" id="KW-1133">Transmembrane helix</keyword>
<dbReference type="EMBL" id="CP002292">
    <property type="protein sequence ID" value="ADP70579.1"/>
    <property type="molecule type" value="Genomic_DNA"/>
</dbReference>
<name>E3I5Y6_RHOVT</name>
<keyword evidence="2" id="KW-0812">Transmembrane</keyword>
<sequence length="82" mass="8548">MPSSAATEGNDSPQHRGRRLRLSSSPLVFRCDMDLTRTGGGIAESAGAHPRQCRFLPAVFGGAAVIKAAACGTMAVFAKAMR</sequence>
<accession>E3I5Y6</accession>
<evidence type="ECO:0000256" key="2">
    <source>
        <dbReference type="SAM" id="Phobius"/>
    </source>
</evidence>
<protein>
    <submittedName>
        <fullName evidence="3">Uncharacterized protein</fullName>
    </submittedName>
</protein>
<dbReference type="STRING" id="648757.Rvan_1317"/>
<feature type="transmembrane region" description="Helical" evidence="2">
    <location>
        <begin position="55"/>
        <end position="78"/>
    </location>
</feature>
<keyword evidence="2" id="KW-0472">Membrane</keyword>
<evidence type="ECO:0000313" key="4">
    <source>
        <dbReference type="Proteomes" id="UP000001399"/>
    </source>
</evidence>
<reference evidence="4" key="1">
    <citation type="journal article" date="2011" name="J. Bacteriol.">
        <title>Genome sequences of eight morphologically diverse alphaproteobacteria.</title>
        <authorList>
            <consortium name="US DOE Joint Genome Institute"/>
            <person name="Brown P.J."/>
            <person name="Kysela D.T."/>
            <person name="Buechlein A."/>
            <person name="Hemmerich C."/>
            <person name="Brun Y.V."/>
        </authorList>
    </citation>
    <scope>NUCLEOTIDE SEQUENCE [LARGE SCALE GENOMIC DNA]</scope>
    <source>
        <strain evidence="4">ATCC 17100 / ATH 3.1.1 / DSM 162 / LMG 4299</strain>
    </source>
</reference>
<dbReference type="HOGENOM" id="CLU_2556095_0_0_5"/>
<evidence type="ECO:0000256" key="1">
    <source>
        <dbReference type="SAM" id="MobiDB-lite"/>
    </source>
</evidence>
<dbReference type="Proteomes" id="UP000001399">
    <property type="component" value="Chromosome"/>
</dbReference>
<keyword evidence="4" id="KW-1185">Reference proteome</keyword>
<organism evidence="3 4">
    <name type="scientific">Rhodomicrobium vannielii (strain ATCC 17100 / DSM 162 / LMG 4299 / NCIMB 10020 / ATH 3.1.1)</name>
    <dbReference type="NCBI Taxonomy" id="648757"/>
    <lineage>
        <taxon>Bacteria</taxon>
        <taxon>Pseudomonadati</taxon>
        <taxon>Pseudomonadota</taxon>
        <taxon>Alphaproteobacteria</taxon>
        <taxon>Hyphomicrobiales</taxon>
        <taxon>Hyphomicrobiaceae</taxon>
        <taxon>Rhodomicrobium</taxon>
    </lineage>
</organism>
<feature type="region of interest" description="Disordered" evidence="1">
    <location>
        <begin position="1"/>
        <end position="21"/>
    </location>
</feature>
<dbReference type="AlphaFoldDB" id="E3I5Y6"/>
<proteinExistence type="predicted"/>
<feature type="compositionally biased region" description="Polar residues" evidence="1">
    <location>
        <begin position="1"/>
        <end position="12"/>
    </location>
</feature>
<gene>
    <name evidence="3" type="ordered locus">Rvan_1317</name>
</gene>